<evidence type="ECO:0000259" key="14">
    <source>
        <dbReference type="PROSITE" id="PS50198"/>
    </source>
</evidence>
<dbReference type="Gene3D" id="3.10.50.40">
    <property type="match status" value="1"/>
</dbReference>
<dbReference type="PANTHER" id="PTHR47245:SF1">
    <property type="entry name" value="FOLDASE PROTEIN PRSA"/>
    <property type="match status" value="1"/>
</dbReference>
<reference evidence="15 16" key="1">
    <citation type="submission" date="2020-04" db="EMBL/GenBank/DDBJ databases">
        <title>Novel Paenibacillus strain UniB2 isolated from commercial digestive syrup.</title>
        <authorList>
            <person name="Thorat V."/>
            <person name="Kirdat K."/>
            <person name="Tiwarekar B."/>
            <person name="Yadav A."/>
        </authorList>
    </citation>
    <scope>NUCLEOTIDE SEQUENCE [LARGE SCALE GENOMIC DNA]</scope>
    <source>
        <strain evidence="15 16">UniB2</strain>
    </source>
</reference>
<dbReference type="HAMAP" id="MF_01145">
    <property type="entry name" value="Foldase_PrsA"/>
    <property type="match status" value="1"/>
</dbReference>
<dbReference type="InterPro" id="IPR050245">
    <property type="entry name" value="PrsA_foldase"/>
</dbReference>
<dbReference type="EMBL" id="CP051428">
    <property type="protein sequence ID" value="QJC53731.1"/>
    <property type="molecule type" value="Genomic_DNA"/>
</dbReference>
<evidence type="ECO:0000256" key="9">
    <source>
        <dbReference type="ARBA" id="ARBA00023235"/>
    </source>
</evidence>
<keyword evidence="8" id="KW-0564">Palmitate</keyword>
<dbReference type="InterPro" id="IPR046357">
    <property type="entry name" value="PPIase_dom_sf"/>
</dbReference>
<sequence>MADKKNDPLDANGNDHLTPEDTQTREGADFAGDSGSERREETIQAEEDVEARRTDDALRQAEYDAEVHTADPERAFGSVPVTPVAGAADLPLDNEGVMGDGDGGRPKRSGATTGWMIASLVLAVGLIIALVSLFSDKGGDAVATVNGEKITKDELYDMLAPTYGKSALDQLVTMKLVDQEADTKNVTVTEEEQNAELEDIKKNFTSEAEFESALAQSGMSLEDLKKQMLMQVQMRKLLVDQVKVSDEDIQKNYDENKESFATPEQVQASHILVATKEEADAIEKQLKNGGDFAAIAKEKSTDTGSAANGGDLGFFGKGSMVPEFEEAAFSMKIGEISAPIKSDYGYHIIKLVDRKEPTTPSLEDKKEEIKKTLENQQLSTLSQTLITDLRAKATITNTLDPSQNTNGSAAENAGAENAPAENAPADNAPAENAASNTN</sequence>
<evidence type="ECO:0000256" key="12">
    <source>
        <dbReference type="SAM" id="MobiDB-lite"/>
    </source>
</evidence>
<keyword evidence="13" id="KW-0812">Transmembrane</keyword>
<dbReference type="PROSITE" id="PS50198">
    <property type="entry name" value="PPIC_PPIASE_2"/>
    <property type="match status" value="1"/>
</dbReference>
<feature type="region of interest" description="Disordered" evidence="12">
    <location>
        <begin position="1"/>
        <end position="60"/>
    </location>
</feature>
<dbReference type="Gene3D" id="1.10.4030.10">
    <property type="entry name" value="Porin chaperone SurA, peptide-binding domain"/>
    <property type="match status" value="1"/>
</dbReference>
<evidence type="ECO:0000313" key="15">
    <source>
        <dbReference type="EMBL" id="QJC53731.1"/>
    </source>
</evidence>
<comment type="catalytic activity">
    <reaction evidence="1 11">
        <text>[protein]-peptidylproline (omega=180) = [protein]-peptidylproline (omega=0)</text>
        <dbReference type="Rhea" id="RHEA:16237"/>
        <dbReference type="Rhea" id="RHEA-COMP:10747"/>
        <dbReference type="Rhea" id="RHEA-COMP:10748"/>
        <dbReference type="ChEBI" id="CHEBI:83833"/>
        <dbReference type="ChEBI" id="CHEBI:83834"/>
        <dbReference type="EC" id="5.2.1.8"/>
    </reaction>
</comment>
<feature type="domain" description="PpiC" evidence="14">
    <location>
        <begin position="263"/>
        <end position="353"/>
    </location>
</feature>
<feature type="compositionally biased region" description="Basic and acidic residues" evidence="12">
    <location>
        <begin position="50"/>
        <end position="60"/>
    </location>
</feature>
<keyword evidence="6 11" id="KW-0697">Rotamase</keyword>
<feature type="compositionally biased region" description="Basic and acidic residues" evidence="12">
    <location>
        <begin position="17"/>
        <end position="28"/>
    </location>
</feature>
<feature type="compositionally biased region" description="Polar residues" evidence="12">
    <location>
        <begin position="396"/>
        <end position="405"/>
    </location>
</feature>
<comment type="subcellular location">
    <subcellularLocation>
        <location evidence="2">Cell membrane</location>
        <topology evidence="2">Lipid-anchor</topology>
    </subcellularLocation>
</comment>
<proteinExistence type="inferred from homology"/>
<dbReference type="GO" id="GO:0003755">
    <property type="term" value="F:peptidyl-prolyl cis-trans isomerase activity"/>
    <property type="evidence" value="ECO:0007669"/>
    <property type="project" value="UniProtKB-UniRule"/>
</dbReference>
<organism evidence="15 16">
    <name type="scientific">Paenibacillus albicereus</name>
    <dbReference type="NCBI Taxonomy" id="2726185"/>
    <lineage>
        <taxon>Bacteria</taxon>
        <taxon>Bacillati</taxon>
        <taxon>Bacillota</taxon>
        <taxon>Bacilli</taxon>
        <taxon>Bacillales</taxon>
        <taxon>Paenibacillaceae</taxon>
        <taxon>Paenibacillus</taxon>
    </lineage>
</organism>
<evidence type="ECO:0000256" key="5">
    <source>
        <dbReference type="ARBA" id="ARBA00022729"/>
    </source>
</evidence>
<dbReference type="Pfam" id="PF13624">
    <property type="entry name" value="SurA_N_3"/>
    <property type="match status" value="1"/>
</dbReference>
<dbReference type="GO" id="GO:0006457">
    <property type="term" value="P:protein folding"/>
    <property type="evidence" value="ECO:0007669"/>
    <property type="project" value="UniProtKB-UniRule"/>
</dbReference>
<gene>
    <name evidence="11" type="primary">prsA</name>
    <name evidence="15" type="ORF">HGI30_20865</name>
</gene>
<evidence type="ECO:0000256" key="10">
    <source>
        <dbReference type="ARBA" id="ARBA00023288"/>
    </source>
</evidence>
<dbReference type="SUPFAM" id="SSF54534">
    <property type="entry name" value="FKBP-like"/>
    <property type="match status" value="1"/>
</dbReference>
<keyword evidence="5 11" id="KW-0732">Signal</keyword>
<evidence type="ECO:0000256" key="11">
    <source>
        <dbReference type="HAMAP-Rule" id="MF_01145"/>
    </source>
</evidence>
<feature type="region of interest" description="Disordered" evidence="12">
    <location>
        <begin position="396"/>
        <end position="438"/>
    </location>
</feature>
<evidence type="ECO:0000256" key="7">
    <source>
        <dbReference type="ARBA" id="ARBA00023136"/>
    </source>
</evidence>
<keyword evidence="13" id="KW-1133">Transmembrane helix</keyword>
<protein>
    <recommendedName>
        <fullName evidence="11">Foldase protein PrsA</fullName>
        <ecNumber evidence="11">5.2.1.8</ecNumber>
    </recommendedName>
</protein>
<dbReference type="KEGG" id="palr:HGI30_20865"/>
<feature type="region of interest" description="Disordered" evidence="12">
    <location>
        <begin position="88"/>
        <end position="108"/>
    </location>
</feature>
<evidence type="ECO:0000256" key="3">
    <source>
        <dbReference type="ARBA" id="ARBA00006071"/>
    </source>
</evidence>
<keyword evidence="7 11" id="KW-0472">Membrane</keyword>
<evidence type="ECO:0000256" key="2">
    <source>
        <dbReference type="ARBA" id="ARBA00004193"/>
    </source>
</evidence>
<dbReference type="AlphaFoldDB" id="A0A6H2H218"/>
<dbReference type="SUPFAM" id="SSF109998">
    <property type="entry name" value="Triger factor/SurA peptide-binding domain-like"/>
    <property type="match status" value="1"/>
</dbReference>
<evidence type="ECO:0000256" key="13">
    <source>
        <dbReference type="SAM" id="Phobius"/>
    </source>
</evidence>
<keyword evidence="4 11" id="KW-1003">Cell membrane</keyword>
<name>A0A6H2H218_9BACL</name>
<dbReference type="Proteomes" id="UP000502136">
    <property type="component" value="Chromosome"/>
</dbReference>
<comment type="function">
    <text evidence="11">Plays a major role in protein secretion by helping the post-translocational extracellular folding of several secreted proteins.</text>
</comment>
<dbReference type="InterPro" id="IPR023059">
    <property type="entry name" value="Foldase_PrsA"/>
</dbReference>
<comment type="similarity">
    <text evidence="3 11">Belongs to the PrsA family.</text>
</comment>
<dbReference type="RefSeq" id="WP_168909264.1">
    <property type="nucleotide sequence ID" value="NZ_CP051428.1"/>
</dbReference>
<evidence type="ECO:0000256" key="1">
    <source>
        <dbReference type="ARBA" id="ARBA00000971"/>
    </source>
</evidence>
<dbReference type="GO" id="GO:0005886">
    <property type="term" value="C:plasma membrane"/>
    <property type="evidence" value="ECO:0007669"/>
    <property type="project" value="UniProtKB-SubCell"/>
</dbReference>
<dbReference type="PANTHER" id="PTHR47245">
    <property type="entry name" value="PEPTIDYLPROLYL ISOMERASE"/>
    <property type="match status" value="1"/>
</dbReference>
<dbReference type="InterPro" id="IPR027304">
    <property type="entry name" value="Trigger_fact/SurA_dom_sf"/>
</dbReference>
<dbReference type="Pfam" id="PF00639">
    <property type="entry name" value="Rotamase"/>
    <property type="match status" value="1"/>
</dbReference>
<keyword evidence="10" id="KW-0449">Lipoprotein</keyword>
<accession>A0A6H2H218</accession>
<dbReference type="InterPro" id="IPR000297">
    <property type="entry name" value="PPIase_PpiC"/>
</dbReference>
<evidence type="ECO:0000256" key="4">
    <source>
        <dbReference type="ARBA" id="ARBA00022475"/>
    </source>
</evidence>
<feature type="transmembrane region" description="Helical" evidence="13">
    <location>
        <begin position="115"/>
        <end position="134"/>
    </location>
</feature>
<evidence type="ECO:0000256" key="8">
    <source>
        <dbReference type="ARBA" id="ARBA00023139"/>
    </source>
</evidence>
<evidence type="ECO:0000256" key="6">
    <source>
        <dbReference type="ARBA" id="ARBA00023110"/>
    </source>
</evidence>
<keyword evidence="9 11" id="KW-0413">Isomerase</keyword>
<feature type="compositionally biased region" description="Low complexity" evidence="12">
    <location>
        <begin position="406"/>
        <end position="438"/>
    </location>
</feature>
<keyword evidence="16" id="KW-1185">Reference proteome</keyword>
<evidence type="ECO:0000313" key="16">
    <source>
        <dbReference type="Proteomes" id="UP000502136"/>
    </source>
</evidence>
<dbReference type="EC" id="5.2.1.8" evidence="11"/>